<dbReference type="EMBL" id="JAGMUV010000009">
    <property type="protein sequence ID" value="KAH7143586.1"/>
    <property type="molecule type" value="Genomic_DNA"/>
</dbReference>
<comment type="caution">
    <text evidence="4">The sequence shown here is derived from an EMBL/GenBank/DDBJ whole genome shotgun (WGS) entry which is preliminary data.</text>
</comment>
<gene>
    <name evidence="4" type="ORF">EDB81DRAFT_500079</name>
</gene>
<evidence type="ECO:0000256" key="2">
    <source>
        <dbReference type="SAM" id="MobiDB-lite"/>
    </source>
</evidence>
<sequence length="2157" mass="245557">MNGLRKTFHIRRKRKNSNSSSLVSDVPDDASSSREAMETIQKGHVEHLPGLTNGNTKHEHVSVSVNVKELSDVESETKTTVASETSHTSREVHTSRDVHSSEDLHNLTQLQSPKQIPIDALTVPTRYVQPLDDFVRVRDVTRKVLDDICRLPAYSPAFVKEMDLRSYLQFISNERLIHMPPRGSEWDRVLSLAQFFGLQLWFFGTKIESFAPGSKSTAGAALAACQVLLENGHGQARALVPTFTALYELAMLLSNIDHIRDLVQMPLHIRKNSANIFCDLVELVDNIAVYYHERVSGLAPGETTTISFDGVFGRRIDDVWQSKNTLCENVWIHRLGDREADKGLRWLCEKLQPSFGPSIRNTLYDEVLEQLDRSEDTCTWIKEHLVQFFDSKERVLSITGPPGVGKTVLAEWVQERLARPLDHKSYAVLTYNFPHDSAKEATSLACVKSFLFQLLERSVGDVDLYNDLAQAFMSNSKHHDSTKLEASLWKALHSALRERERGDASVVLLADGCDDTSGSADAGLAFHTKLRDAVAKLSRARVITFSRPVSQPSGSKAKVLAINGDSVREDIKVHLRQTLSASSHWDDLEFDVGEQLLDDLVAKANGSFLWAFYAGRLIVAEKSCDGFQAAARSISPEVNDVLREVVGKLRLKENEVLQHLLSFMLVTSEPFTVVEAAELLSTDLHRHAMASSAIRISKMVSTQCGDLVVIRGGRLHFRSSVVRAYMRTLLGKKLLSANDAHLQLTLRMLLYARLNLDVDQELVTEELPDAAVDAVLGSHRFLGYVMRNWVFHFRLSGLIDAKGKVTLAQGFKEIFPSSIMFGLLERSCWRRHHAGQDMLDLHELALKVRETCFGEKHVTVLQTLITLGHVHVSMSDSPVCGAGYFYRAIKLGQTILSSTSTVVAACTTLFLTWTETIVITKRTEIITCREEVIRIMISICKHRHGPSSDEVIHWLEVLLKFYIDIKEEHHATVCYRELHEIIIIRFGKGSPRAREMGAFFGGLDVVLQGEKPVRDIGELEDLIFETTEELEFTDELCIRMLIRLARSYVVCGKFYLAERLYLSLWRRICVVCRHNSSFEIHISKIQIALAYVCFLREVKRIEEATTVLICLWAEYEHHVCEVHELIILIREIGTVCRSFGLLSITISILIKVHGWFKDHGREDDDDAEETTVIITEVVEEITETTITEKTTTTTTTEVTETVVKEIFERHFHRCKGGKVDHAFFSSCMALIAIYIKNADWHKAETIITRTLEITWKAVLTVDVDITLCEHYVKECILVARRLAHCHRRRGCFEQAEKIYLRIYYACLRSCKLEDEALDEAICVLVEFYEEHHRHEKVIEIYIEILGRYRKHLGHSHHLTIKMLYKLGAHCHMLGREDACEHYLEIVTILNKGHKHCHHDAFEAAMFLCRHYHHRKMWIELREICAVLWGTVVHHRDHCHLTEEVIIELYEKYIYVLEVHAKVEFSVLYEICIQYKEVVTHVCGGDSEAYILVLIALAGMCEKHEDHHHESVDIYEEVITRTKTTKTTTTTVTERTVHTVKKRLSKLYVQIITKGKPGSGKKIPFDRAIEICIETYERLKIELGCWHESTLMVLKDIIILYKKIGTKESHHRIIHLLEISVTEIITTLKVTVNLFAAAITLASIYVHAGLTKEGHELLRQFRHLVVFRGDMPCSDIRLKLDKHVSKVVFVFLVAFEQALYGDECVTSYTEIMTTIIFESVLYEEYVRVITCEESLEAVMECGAKLRCFWEETSRHHLIATLDAKLFGMFKSKYGVHWKSANDKHVHLFYVAILLELNKDRGATKLDFAALACKAGNDRVKELLEEKDFLAADQVAHCVFRFAREQHVYHRRSCIQLGYKLAEFMAGIDVPHPRDPKDNELRKHMLDTSREIMTVVLDAFRAAQIDVASLRFHDVAGLIRLLGAQGNFGELESLLDSLWRSREMVQKRRGWSPAIVLNIGKLLVHAQYAHGHVRKAIATAELLSYNLRRGRSRLDLETLEVSRLLASLYASSKRPSNAMAVHEAVLREISSACSRPDCEDNNNSGAYPDRTRLTGEARLHLELLRAASHQMQGKWTKSVGEIGDLYGRLKTGLRLEVPAFDQWASSSDKSLDGKYLAPRDWKLEGEVNESVVFKGDVCREPVSGGFDVVHAASEWWLVY</sequence>
<dbReference type="OrthoDB" id="2546325at2759"/>
<dbReference type="PANTHER" id="PTHR10039:SF9">
    <property type="entry name" value="NACHT DOMAIN PROTEIN (AFU_ORTHOLOGUE AFUA_2G01760)"/>
    <property type="match status" value="1"/>
</dbReference>
<feature type="compositionally biased region" description="Basic residues" evidence="2">
    <location>
        <begin position="1"/>
        <end position="16"/>
    </location>
</feature>
<dbReference type="SUPFAM" id="SSF48452">
    <property type="entry name" value="TPR-like"/>
    <property type="match status" value="1"/>
</dbReference>
<dbReference type="Gene3D" id="1.25.40.10">
    <property type="entry name" value="Tetratricopeptide repeat domain"/>
    <property type="match status" value="1"/>
</dbReference>
<evidence type="ECO:0000313" key="4">
    <source>
        <dbReference type="EMBL" id="KAH7143586.1"/>
    </source>
</evidence>
<dbReference type="Proteomes" id="UP000738349">
    <property type="component" value="Unassembled WGS sequence"/>
</dbReference>
<evidence type="ECO:0000256" key="1">
    <source>
        <dbReference type="ARBA" id="ARBA00022737"/>
    </source>
</evidence>
<reference evidence="4" key="1">
    <citation type="journal article" date="2021" name="Nat. Commun.">
        <title>Genetic determinants of endophytism in the Arabidopsis root mycobiome.</title>
        <authorList>
            <person name="Mesny F."/>
            <person name="Miyauchi S."/>
            <person name="Thiergart T."/>
            <person name="Pickel B."/>
            <person name="Atanasova L."/>
            <person name="Karlsson M."/>
            <person name="Huettel B."/>
            <person name="Barry K.W."/>
            <person name="Haridas S."/>
            <person name="Chen C."/>
            <person name="Bauer D."/>
            <person name="Andreopoulos W."/>
            <person name="Pangilinan J."/>
            <person name="LaButti K."/>
            <person name="Riley R."/>
            <person name="Lipzen A."/>
            <person name="Clum A."/>
            <person name="Drula E."/>
            <person name="Henrissat B."/>
            <person name="Kohler A."/>
            <person name="Grigoriev I.V."/>
            <person name="Martin F.M."/>
            <person name="Hacquard S."/>
        </authorList>
    </citation>
    <scope>NUCLEOTIDE SEQUENCE</scope>
    <source>
        <strain evidence="4">MPI-CAGE-AT-0147</strain>
    </source>
</reference>
<evidence type="ECO:0000313" key="5">
    <source>
        <dbReference type="Proteomes" id="UP000738349"/>
    </source>
</evidence>
<dbReference type="InterPro" id="IPR011990">
    <property type="entry name" value="TPR-like_helical_dom_sf"/>
</dbReference>
<feature type="domain" description="Nephrocystin 3-like N-terminal" evidence="3">
    <location>
        <begin position="376"/>
        <end position="547"/>
    </location>
</feature>
<accession>A0A9P9ESK9</accession>
<feature type="region of interest" description="Disordered" evidence="2">
    <location>
        <begin position="1"/>
        <end position="37"/>
    </location>
</feature>
<dbReference type="InterPro" id="IPR056884">
    <property type="entry name" value="NPHP3-like_N"/>
</dbReference>
<keyword evidence="5" id="KW-1185">Reference proteome</keyword>
<dbReference type="Pfam" id="PF24883">
    <property type="entry name" value="NPHP3_N"/>
    <property type="match status" value="1"/>
</dbReference>
<dbReference type="SUPFAM" id="SSF52540">
    <property type="entry name" value="P-loop containing nucleoside triphosphate hydrolases"/>
    <property type="match status" value="1"/>
</dbReference>
<dbReference type="Gene3D" id="3.40.50.300">
    <property type="entry name" value="P-loop containing nucleotide triphosphate hydrolases"/>
    <property type="match status" value="1"/>
</dbReference>
<dbReference type="InterPro" id="IPR027417">
    <property type="entry name" value="P-loop_NTPase"/>
</dbReference>
<feature type="region of interest" description="Disordered" evidence="2">
    <location>
        <begin position="72"/>
        <end position="102"/>
    </location>
</feature>
<keyword evidence="1" id="KW-0677">Repeat</keyword>
<protein>
    <recommendedName>
        <fullName evidence="3">Nephrocystin 3-like N-terminal domain-containing protein</fullName>
    </recommendedName>
</protein>
<dbReference type="PRINTS" id="PR00830">
    <property type="entry name" value="ENDOLAPTASE"/>
</dbReference>
<organism evidence="4 5">
    <name type="scientific">Dactylonectria macrodidyma</name>
    <dbReference type="NCBI Taxonomy" id="307937"/>
    <lineage>
        <taxon>Eukaryota</taxon>
        <taxon>Fungi</taxon>
        <taxon>Dikarya</taxon>
        <taxon>Ascomycota</taxon>
        <taxon>Pezizomycotina</taxon>
        <taxon>Sordariomycetes</taxon>
        <taxon>Hypocreomycetidae</taxon>
        <taxon>Hypocreales</taxon>
        <taxon>Nectriaceae</taxon>
        <taxon>Dactylonectria</taxon>
    </lineage>
</organism>
<dbReference type="PANTHER" id="PTHR10039">
    <property type="entry name" value="AMELOGENIN"/>
    <property type="match status" value="1"/>
</dbReference>
<feature type="compositionally biased region" description="Basic and acidic residues" evidence="2">
    <location>
        <begin position="87"/>
        <end position="102"/>
    </location>
</feature>
<proteinExistence type="predicted"/>
<evidence type="ECO:0000259" key="3">
    <source>
        <dbReference type="Pfam" id="PF24883"/>
    </source>
</evidence>
<name>A0A9P9ESK9_9HYPO</name>